<dbReference type="InterPro" id="IPR036047">
    <property type="entry name" value="F-box-like_dom_sf"/>
</dbReference>
<dbReference type="SUPFAM" id="SSF81383">
    <property type="entry name" value="F-box domain"/>
    <property type="match status" value="1"/>
</dbReference>
<keyword evidence="2" id="KW-1185">Reference proteome</keyword>
<dbReference type="SMART" id="SM00256">
    <property type="entry name" value="FBOX"/>
    <property type="match status" value="1"/>
</dbReference>
<dbReference type="InterPro" id="IPR013187">
    <property type="entry name" value="F-box-assoc_dom_typ3"/>
</dbReference>
<protein>
    <submittedName>
        <fullName evidence="3">F-box/kelch-repeat protein At3g23880-like</fullName>
    </submittedName>
</protein>
<dbReference type="Pfam" id="PF08268">
    <property type="entry name" value="FBA_3"/>
    <property type="match status" value="1"/>
</dbReference>
<dbReference type="Gene3D" id="1.20.1280.50">
    <property type="match status" value="1"/>
</dbReference>
<dbReference type="InterPro" id="IPR001810">
    <property type="entry name" value="F-box_dom"/>
</dbReference>
<dbReference type="NCBIfam" id="TIGR01640">
    <property type="entry name" value="F_box_assoc_1"/>
    <property type="match status" value="1"/>
</dbReference>
<dbReference type="Proteomes" id="UP000813463">
    <property type="component" value="Chromosome 3"/>
</dbReference>
<evidence type="ECO:0000313" key="2">
    <source>
        <dbReference type="Proteomes" id="UP000813463"/>
    </source>
</evidence>
<evidence type="ECO:0000313" key="3">
    <source>
        <dbReference type="RefSeq" id="XP_056697140.1"/>
    </source>
</evidence>
<accession>A0ABM3RNF2</accession>
<dbReference type="PANTHER" id="PTHR31672">
    <property type="entry name" value="BNACNNG10540D PROTEIN"/>
    <property type="match status" value="1"/>
</dbReference>
<name>A0ABM3RNF2_SPIOL</name>
<dbReference type="InterPro" id="IPR050796">
    <property type="entry name" value="SCF_F-box_component"/>
</dbReference>
<reference evidence="3" key="2">
    <citation type="submission" date="2025-08" db="UniProtKB">
        <authorList>
            <consortium name="RefSeq"/>
        </authorList>
    </citation>
    <scope>IDENTIFICATION</scope>
    <source>
        <tissue evidence="3">Leaf</tissue>
    </source>
</reference>
<dbReference type="SUPFAM" id="SSF117281">
    <property type="entry name" value="Kelch motif"/>
    <property type="match status" value="1"/>
</dbReference>
<gene>
    <name evidence="3" type="primary">LOC130470652</name>
</gene>
<organism evidence="2 3">
    <name type="scientific">Spinacia oleracea</name>
    <name type="common">Spinach</name>
    <dbReference type="NCBI Taxonomy" id="3562"/>
    <lineage>
        <taxon>Eukaryota</taxon>
        <taxon>Viridiplantae</taxon>
        <taxon>Streptophyta</taxon>
        <taxon>Embryophyta</taxon>
        <taxon>Tracheophyta</taxon>
        <taxon>Spermatophyta</taxon>
        <taxon>Magnoliopsida</taxon>
        <taxon>eudicotyledons</taxon>
        <taxon>Gunneridae</taxon>
        <taxon>Pentapetalae</taxon>
        <taxon>Caryophyllales</taxon>
        <taxon>Chenopodiaceae</taxon>
        <taxon>Chenopodioideae</taxon>
        <taxon>Anserineae</taxon>
        <taxon>Spinacia</taxon>
    </lineage>
</organism>
<dbReference type="InterPro" id="IPR015915">
    <property type="entry name" value="Kelch-typ_b-propeller"/>
</dbReference>
<evidence type="ECO:0000259" key="1">
    <source>
        <dbReference type="PROSITE" id="PS50181"/>
    </source>
</evidence>
<proteinExistence type="predicted"/>
<dbReference type="Pfam" id="PF00646">
    <property type="entry name" value="F-box"/>
    <property type="match status" value="1"/>
</dbReference>
<sequence>MADKSSNHEGGLSLSKYCKLVREILQLKPKQKKNRVTILPLELESNILERISVEPLLRFKCVCKRWRDEIKSPSFIKSHTSQFQIHNANSTSFILFSSPHLYSTNFHKNSTTLNLKKLGTNFVPIDFTCVIGSCNGLLCFRKINCDYPGPIYSIRLMIYNPITGTTFNNAIVPHYGTHSWRYMVGFGYDRMRDDYKIFYSSPLKDGHVGKGIQPAMSWVYSLKKKSWKSIQPPPHRYNLSLRMVTSNNVLYWIGVKPNTYDNCIFGFDFETEEYHEVIPPPDFNFRMSEFELVSLRGCLHLVSCRLYDGFANGAEISMNIWGLKNYGSNRTWVKLIHRVSLKQVIQTELENKKIIGNPRSRSIYLHYSPLPFAYSEDESEILIGLGKTIKAFIRCDLRNGELKRVDVNGAPNGWKYGYEGISWTASLVSISSSTS</sequence>
<dbReference type="RefSeq" id="XP_056697140.1">
    <property type="nucleotide sequence ID" value="XM_056841162.1"/>
</dbReference>
<dbReference type="GeneID" id="130470652"/>
<dbReference type="PROSITE" id="PS50181">
    <property type="entry name" value="FBOX"/>
    <property type="match status" value="1"/>
</dbReference>
<dbReference type="PANTHER" id="PTHR31672:SF13">
    <property type="entry name" value="F-BOX PROTEIN CPR30-LIKE"/>
    <property type="match status" value="1"/>
</dbReference>
<dbReference type="InterPro" id="IPR017451">
    <property type="entry name" value="F-box-assoc_interact_dom"/>
</dbReference>
<feature type="domain" description="F-box" evidence="1">
    <location>
        <begin position="33"/>
        <end position="79"/>
    </location>
</feature>
<reference evidence="2" key="1">
    <citation type="journal article" date="2021" name="Nat. Commun.">
        <title>Genomic analyses provide insights into spinach domestication and the genetic basis of agronomic traits.</title>
        <authorList>
            <person name="Cai X."/>
            <person name="Sun X."/>
            <person name="Xu C."/>
            <person name="Sun H."/>
            <person name="Wang X."/>
            <person name="Ge C."/>
            <person name="Zhang Z."/>
            <person name="Wang Q."/>
            <person name="Fei Z."/>
            <person name="Jiao C."/>
            <person name="Wang Q."/>
        </authorList>
    </citation>
    <scope>NUCLEOTIDE SEQUENCE [LARGE SCALE GENOMIC DNA]</scope>
    <source>
        <strain evidence="2">cv. Varoflay</strain>
    </source>
</reference>